<comment type="caution">
    <text evidence="2">The sequence shown here is derived from an EMBL/GenBank/DDBJ whole genome shotgun (WGS) entry which is preliminary data.</text>
</comment>
<evidence type="ECO:0000313" key="3">
    <source>
        <dbReference type="Proteomes" id="UP000518300"/>
    </source>
</evidence>
<reference evidence="2 3" key="1">
    <citation type="submission" date="2020-04" db="EMBL/GenBank/DDBJ databases">
        <title>Draft genome of Pyxidicoccus fallax type strain.</title>
        <authorList>
            <person name="Whitworth D.E."/>
        </authorList>
    </citation>
    <scope>NUCLEOTIDE SEQUENCE [LARGE SCALE GENOMIC DNA]</scope>
    <source>
        <strain evidence="2 3">DSM 14698</strain>
    </source>
</reference>
<evidence type="ECO:0000256" key="1">
    <source>
        <dbReference type="SAM" id="MobiDB-lite"/>
    </source>
</evidence>
<evidence type="ECO:0000313" key="2">
    <source>
        <dbReference type="EMBL" id="NMO21849.1"/>
    </source>
</evidence>
<dbReference type="RefSeq" id="WP_169351020.1">
    <property type="nucleotide sequence ID" value="NZ_JABBJJ010000358.1"/>
</dbReference>
<feature type="region of interest" description="Disordered" evidence="1">
    <location>
        <begin position="1"/>
        <end position="46"/>
    </location>
</feature>
<feature type="compositionally biased region" description="Basic and acidic residues" evidence="1">
    <location>
        <begin position="1"/>
        <end position="11"/>
    </location>
</feature>
<feature type="compositionally biased region" description="Low complexity" evidence="1">
    <location>
        <begin position="15"/>
        <end position="30"/>
    </location>
</feature>
<dbReference type="InterPro" id="IPR024364">
    <property type="entry name" value="Baseplate_phage_T4-like"/>
</dbReference>
<sequence length="261" mass="28420">MGASRTTERLDSPFARAPTAVEAPAAVAAPRTERPAPPRTERAPLTGLRPLTGYEEELLERRRDEPNTAALCNEVLARCLVPPGEDPGARRDEVGRLLVAERDRALVALRRMSFGDEVKTALRCPHCGKASDISFRLSDLPLGAEGPPPPAELDVTLEDGREVRLRLPTAADQAALLDEAPETVAERRTWLLARLVTRLGEQPGPVGLHEVRALRSADRHRLEAELERVVPQVDLSMDVTCSACSAAFTAPFDIASFFLLS</sequence>
<dbReference type="AlphaFoldDB" id="A0A848LW21"/>
<protein>
    <recommendedName>
        <fullName evidence="4">T4 bacteriophage base plate protein</fullName>
    </recommendedName>
</protein>
<dbReference type="Proteomes" id="UP000518300">
    <property type="component" value="Unassembled WGS sequence"/>
</dbReference>
<organism evidence="2 3">
    <name type="scientific">Pyxidicoccus fallax</name>
    <dbReference type="NCBI Taxonomy" id="394095"/>
    <lineage>
        <taxon>Bacteria</taxon>
        <taxon>Pseudomonadati</taxon>
        <taxon>Myxococcota</taxon>
        <taxon>Myxococcia</taxon>
        <taxon>Myxococcales</taxon>
        <taxon>Cystobacterineae</taxon>
        <taxon>Myxococcaceae</taxon>
        <taxon>Pyxidicoccus</taxon>
    </lineage>
</organism>
<accession>A0A848LW21</accession>
<proteinExistence type="predicted"/>
<keyword evidence="3" id="KW-1185">Reference proteome</keyword>
<dbReference type="Pfam" id="PF12322">
    <property type="entry name" value="T4_baseplate"/>
    <property type="match status" value="1"/>
</dbReference>
<gene>
    <name evidence="2" type="ORF">HG543_44410</name>
</gene>
<dbReference type="EMBL" id="JABBJJ010000358">
    <property type="protein sequence ID" value="NMO21849.1"/>
    <property type="molecule type" value="Genomic_DNA"/>
</dbReference>
<feature type="compositionally biased region" description="Basic and acidic residues" evidence="1">
    <location>
        <begin position="31"/>
        <end position="42"/>
    </location>
</feature>
<evidence type="ECO:0008006" key="4">
    <source>
        <dbReference type="Google" id="ProtNLM"/>
    </source>
</evidence>
<name>A0A848LW21_9BACT</name>